<feature type="compositionally biased region" description="Basic and acidic residues" evidence="1">
    <location>
        <begin position="15"/>
        <end position="37"/>
    </location>
</feature>
<keyword evidence="3" id="KW-1185">Reference proteome</keyword>
<evidence type="ECO:0000313" key="2">
    <source>
        <dbReference type="EMBL" id="RWA07253.1"/>
    </source>
</evidence>
<dbReference type="Proteomes" id="UP000286045">
    <property type="component" value="Unassembled WGS sequence"/>
</dbReference>
<feature type="region of interest" description="Disordered" evidence="1">
    <location>
        <begin position="1"/>
        <end position="86"/>
    </location>
</feature>
<name>A0A439CYH0_9PEZI</name>
<evidence type="ECO:0000313" key="3">
    <source>
        <dbReference type="Proteomes" id="UP000286045"/>
    </source>
</evidence>
<gene>
    <name evidence="2" type="ORF">EKO27_g7855</name>
</gene>
<reference evidence="2 3" key="1">
    <citation type="submission" date="2018-12" db="EMBL/GenBank/DDBJ databases">
        <title>Draft genome sequence of Xylaria grammica IHI A82.</title>
        <authorList>
            <person name="Buettner E."/>
            <person name="Kellner H."/>
        </authorList>
    </citation>
    <scope>NUCLEOTIDE SEQUENCE [LARGE SCALE GENOMIC DNA]</scope>
    <source>
        <strain evidence="2 3">IHI A82</strain>
    </source>
</reference>
<accession>A0A439CYH0</accession>
<organism evidence="2 3">
    <name type="scientific">Xylaria grammica</name>
    <dbReference type="NCBI Taxonomy" id="363999"/>
    <lineage>
        <taxon>Eukaryota</taxon>
        <taxon>Fungi</taxon>
        <taxon>Dikarya</taxon>
        <taxon>Ascomycota</taxon>
        <taxon>Pezizomycotina</taxon>
        <taxon>Sordariomycetes</taxon>
        <taxon>Xylariomycetidae</taxon>
        <taxon>Xylariales</taxon>
        <taxon>Xylariaceae</taxon>
        <taxon>Xylaria</taxon>
    </lineage>
</organism>
<comment type="caution">
    <text evidence="2">The sequence shown here is derived from an EMBL/GenBank/DDBJ whole genome shotgun (WGS) entry which is preliminary data.</text>
</comment>
<feature type="compositionally biased region" description="Basic and acidic residues" evidence="1">
    <location>
        <begin position="63"/>
        <end position="72"/>
    </location>
</feature>
<sequence length="107" mass="11855">MSSVKPRVSQSAPKTFKDRLDEAARESRRPTNSREESSSPSLIEKVAEYVPAASGLLGANKNNQEKREEALPRDVPGPPNRPEHDDHIAEFVREQHRSKKPDGSIAG</sequence>
<dbReference type="EMBL" id="RYZI01000271">
    <property type="protein sequence ID" value="RWA07253.1"/>
    <property type="molecule type" value="Genomic_DNA"/>
</dbReference>
<evidence type="ECO:0000256" key="1">
    <source>
        <dbReference type="SAM" id="MobiDB-lite"/>
    </source>
</evidence>
<feature type="compositionally biased region" description="Polar residues" evidence="1">
    <location>
        <begin position="1"/>
        <end position="13"/>
    </location>
</feature>
<proteinExistence type="predicted"/>
<dbReference type="AlphaFoldDB" id="A0A439CYH0"/>
<protein>
    <submittedName>
        <fullName evidence="2">Uncharacterized protein</fullName>
    </submittedName>
</protein>